<reference evidence="1" key="1">
    <citation type="submission" date="2021-04" db="EMBL/GenBank/DDBJ databases">
        <title>Phylogenetic analysis of Acidobacteriaceae.</title>
        <authorList>
            <person name="Qiu L."/>
            <person name="Zhang Q."/>
        </authorList>
    </citation>
    <scope>NUCLEOTIDE SEQUENCE</scope>
    <source>
        <strain evidence="1">DSM 25168</strain>
    </source>
</reference>
<dbReference type="PANTHER" id="PTHR43611">
    <property type="entry name" value="ALPHA-D-GLUCOSE 1-PHOSPHATE PHOSPHATASE"/>
    <property type="match status" value="1"/>
</dbReference>
<dbReference type="SFLD" id="SFLDG01129">
    <property type="entry name" value="C1.5:_HAD__Beta-PGM__Phosphata"/>
    <property type="match status" value="1"/>
</dbReference>
<keyword evidence="2" id="KW-1185">Reference proteome</keyword>
<dbReference type="CDD" id="cd02603">
    <property type="entry name" value="HAD_sEH-N_like"/>
    <property type="match status" value="1"/>
</dbReference>
<sequence>MSIRAVIFDYGMVLTGQPVQAAHEGMVRISGLPVDEFEKHYWADRHAYDEGKLSGVTFWQKFRQETGLALTDQQLDELNHLDARMWTTSDPQMLAWHDQLKARGIKTAILSNMGDSVLEHIEREFAWIHGFDALVWSYQLGMAKPAPEIYRHALEKLGTRAEETLFLDDKQVNIDAARELGIEGLLFTNVDQLRRDLVSLGFDRDLPLPA</sequence>
<dbReference type="InterPro" id="IPR006439">
    <property type="entry name" value="HAD-SF_hydro_IA"/>
</dbReference>
<dbReference type="InterPro" id="IPR023214">
    <property type="entry name" value="HAD_sf"/>
</dbReference>
<dbReference type="Gene3D" id="3.40.50.1000">
    <property type="entry name" value="HAD superfamily/HAD-like"/>
    <property type="match status" value="1"/>
</dbReference>
<dbReference type="InterPro" id="IPR023198">
    <property type="entry name" value="PGP-like_dom2"/>
</dbReference>
<accession>A0A9J7BL64</accession>
<evidence type="ECO:0000313" key="2">
    <source>
        <dbReference type="Proteomes" id="UP001059380"/>
    </source>
</evidence>
<dbReference type="NCBIfam" id="TIGR01549">
    <property type="entry name" value="HAD-SF-IA-v1"/>
    <property type="match status" value="1"/>
</dbReference>
<name>A0A9J7BL64_9BACT</name>
<dbReference type="EMBL" id="CP093313">
    <property type="protein sequence ID" value="UWZ83383.1"/>
    <property type="molecule type" value="Genomic_DNA"/>
</dbReference>
<dbReference type="PANTHER" id="PTHR43611:SF3">
    <property type="entry name" value="FLAVIN MONONUCLEOTIDE HYDROLASE 1, CHLOROPLATIC"/>
    <property type="match status" value="1"/>
</dbReference>
<dbReference type="Gene3D" id="1.10.150.240">
    <property type="entry name" value="Putative phosphatase, domain 2"/>
    <property type="match status" value="1"/>
</dbReference>
<gene>
    <name evidence="1" type="ORF">MOP44_22795</name>
</gene>
<proteinExistence type="predicted"/>
<dbReference type="KEGG" id="orp:MOP44_22795"/>
<dbReference type="InterPro" id="IPR036412">
    <property type="entry name" value="HAD-like_sf"/>
</dbReference>
<dbReference type="AlphaFoldDB" id="A0A9J7BL64"/>
<dbReference type="PRINTS" id="PR00413">
    <property type="entry name" value="HADHALOGNASE"/>
</dbReference>
<protein>
    <submittedName>
        <fullName evidence="1">HAD family phosphatase</fullName>
    </submittedName>
</protein>
<dbReference type="SUPFAM" id="SSF56784">
    <property type="entry name" value="HAD-like"/>
    <property type="match status" value="1"/>
</dbReference>
<dbReference type="Pfam" id="PF00702">
    <property type="entry name" value="Hydrolase"/>
    <property type="match status" value="1"/>
</dbReference>
<organism evidence="1 2">
    <name type="scientific">Occallatibacter riparius</name>
    <dbReference type="NCBI Taxonomy" id="1002689"/>
    <lineage>
        <taxon>Bacteria</taxon>
        <taxon>Pseudomonadati</taxon>
        <taxon>Acidobacteriota</taxon>
        <taxon>Terriglobia</taxon>
        <taxon>Terriglobales</taxon>
        <taxon>Acidobacteriaceae</taxon>
        <taxon>Occallatibacter</taxon>
    </lineage>
</organism>
<dbReference type="SFLD" id="SFLDS00003">
    <property type="entry name" value="Haloacid_Dehalogenase"/>
    <property type="match status" value="1"/>
</dbReference>
<dbReference type="NCBIfam" id="TIGR01509">
    <property type="entry name" value="HAD-SF-IA-v3"/>
    <property type="match status" value="1"/>
</dbReference>
<dbReference type="Proteomes" id="UP001059380">
    <property type="component" value="Chromosome"/>
</dbReference>
<dbReference type="RefSeq" id="WP_260792718.1">
    <property type="nucleotide sequence ID" value="NZ_CP093313.1"/>
</dbReference>
<evidence type="ECO:0000313" key="1">
    <source>
        <dbReference type="EMBL" id="UWZ83383.1"/>
    </source>
</evidence>